<comment type="caution">
    <text evidence="4">The sequence shown here is derived from an EMBL/GenBank/DDBJ whole genome shotgun (WGS) entry which is preliminary data.</text>
</comment>
<evidence type="ECO:0000256" key="1">
    <source>
        <dbReference type="ARBA" id="ARBA00022729"/>
    </source>
</evidence>
<dbReference type="Proteomes" id="UP000559010">
    <property type="component" value="Unassembled WGS sequence"/>
</dbReference>
<gene>
    <name evidence="4" type="ORF">HH304_12625</name>
</gene>
<sequence>MKNVTILALLLVSAFSVSSQVKLGVYYSYDNNLSTENIVVDEYTGYSISYDQPNYSVGLTMEKGLKNNFSIKSGVGISDKSFTSVYYCAVCDMVVMPETVNLRYLDIPVSLNYEILDSKFKLFGEIGMINQFNLVDDQKQFRNYVISGNVGAGVKFQVSKRVSANASLNYINSFIDAYDNLEYKNSFLSYRFGIDFKL</sequence>
<evidence type="ECO:0000313" key="5">
    <source>
        <dbReference type="Proteomes" id="UP000559010"/>
    </source>
</evidence>
<dbReference type="RefSeq" id="WP_169682201.1">
    <property type="nucleotide sequence ID" value="NZ_JABBNU010000007.1"/>
</dbReference>
<name>A0A848J1M3_9BACT</name>
<feature type="domain" description="Outer membrane protein beta-barrel" evidence="3">
    <location>
        <begin position="8"/>
        <end position="196"/>
    </location>
</feature>
<reference evidence="4 5" key="1">
    <citation type="submission" date="2020-04" db="EMBL/GenBank/DDBJ databases">
        <title>Flammeovirgaceae bacterium KN852 isolated from deep sea.</title>
        <authorList>
            <person name="Zhang D.-C."/>
        </authorList>
    </citation>
    <scope>NUCLEOTIDE SEQUENCE [LARGE SCALE GENOMIC DNA]</scope>
    <source>
        <strain evidence="4 5">KN852</strain>
    </source>
</reference>
<evidence type="ECO:0000259" key="3">
    <source>
        <dbReference type="Pfam" id="PF13505"/>
    </source>
</evidence>
<accession>A0A848J1M3</accession>
<organism evidence="4 5">
    <name type="scientific">Marinigracilibium pacificum</name>
    <dbReference type="NCBI Taxonomy" id="2729599"/>
    <lineage>
        <taxon>Bacteria</taxon>
        <taxon>Pseudomonadati</taxon>
        <taxon>Bacteroidota</taxon>
        <taxon>Cytophagia</taxon>
        <taxon>Cytophagales</taxon>
        <taxon>Flammeovirgaceae</taxon>
        <taxon>Marinigracilibium</taxon>
    </lineage>
</organism>
<dbReference type="InterPro" id="IPR027385">
    <property type="entry name" value="Beta-barrel_OMP"/>
</dbReference>
<dbReference type="Pfam" id="PF13505">
    <property type="entry name" value="OMP_b-brl"/>
    <property type="match status" value="1"/>
</dbReference>
<dbReference type="SUPFAM" id="SSF56925">
    <property type="entry name" value="OMPA-like"/>
    <property type="match status" value="1"/>
</dbReference>
<evidence type="ECO:0000256" key="2">
    <source>
        <dbReference type="SAM" id="SignalP"/>
    </source>
</evidence>
<feature type="chain" id="PRO_5032836486" evidence="2">
    <location>
        <begin position="20"/>
        <end position="198"/>
    </location>
</feature>
<feature type="signal peptide" evidence="2">
    <location>
        <begin position="1"/>
        <end position="19"/>
    </location>
</feature>
<keyword evidence="5" id="KW-1185">Reference proteome</keyword>
<protein>
    <submittedName>
        <fullName evidence="4">Porin family protein</fullName>
    </submittedName>
</protein>
<dbReference type="InterPro" id="IPR011250">
    <property type="entry name" value="OMP/PagP_B-barrel"/>
</dbReference>
<proteinExistence type="predicted"/>
<dbReference type="EMBL" id="JABBNU010000007">
    <property type="protein sequence ID" value="NMM49248.1"/>
    <property type="molecule type" value="Genomic_DNA"/>
</dbReference>
<dbReference type="AlphaFoldDB" id="A0A848J1M3"/>
<dbReference type="Gene3D" id="2.40.160.20">
    <property type="match status" value="1"/>
</dbReference>
<keyword evidence="1 2" id="KW-0732">Signal</keyword>
<evidence type="ECO:0000313" key="4">
    <source>
        <dbReference type="EMBL" id="NMM49248.1"/>
    </source>
</evidence>